<evidence type="ECO:0000313" key="2">
    <source>
        <dbReference type="Proteomes" id="UP001189122"/>
    </source>
</evidence>
<comment type="caution">
    <text evidence="1">The sequence shown here is derived from an EMBL/GenBank/DDBJ whole genome shotgun (WGS) entry which is preliminary data.</text>
</comment>
<evidence type="ECO:0000313" key="1">
    <source>
        <dbReference type="EMBL" id="CAA6675047.1"/>
    </source>
</evidence>
<protein>
    <submittedName>
        <fullName evidence="1">Uncharacterized protein</fullName>
    </submittedName>
</protein>
<organism evidence="1 2">
    <name type="scientific">Spirodela intermedia</name>
    <name type="common">Intermediate duckweed</name>
    <dbReference type="NCBI Taxonomy" id="51605"/>
    <lineage>
        <taxon>Eukaryota</taxon>
        <taxon>Viridiplantae</taxon>
        <taxon>Streptophyta</taxon>
        <taxon>Embryophyta</taxon>
        <taxon>Tracheophyta</taxon>
        <taxon>Spermatophyta</taxon>
        <taxon>Magnoliopsida</taxon>
        <taxon>Liliopsida</taxon>
        <taxon>Araceae</taxon>
        <taxon>Lemnoideae</taxon>
        <taxon>Spirodela</taxon>
    </lineage>
</organism>
<keyword evidence="2" id="KW-1185">Reference proteome</keyword>
<dbReference type="EMBL" id="CACRZD030000206">
    <property type="protein sequence ID" value="CAA6675047.1"/>
    <property type="molecule type" value="Genomic_DNA"/>
</dbReference>
<name>A0ABN7EAW4_SPIIN</name>
<sequence length="29" mass="3456">MVINRFQGRSRPSELFCLYLLLPSSRERS</sequence>
<dbReference type="Proteomes" id="UP001189122">
    <property type="component" value="Unassembled WGS sequence"/>
</dbReference>
<gene>
    <name evidence="1" type="ORF">SI7747_UN021389</name>
</gene>
<reference evidence="2" key="1">
    <citation type="journal article" date="2020" name="Sci. Rep.">
        <title>Chromosome-scale genome assembly for the duckweed Spirodela intermedia, integrating cytogenetic maps, PacBio and Oxford Nanopore libraries.</title>
        <authorList>
            <person name="Hoang P.T.N."/>
            <person name="Fiebig A."/>
            <person name="Novak P."/>
            <person name="Macas J."/>
            <person name="Cao H.X."/>
            <person name="Stepanenko A."/>
            <person name="Chen G."/>
            <person name="Borisjuk N."/>
            <person name="Scholz U."/>
            <person name="Schubert I."/>
        </authorList>
    </citation>
    <scope>NUCLEOTIDE SEQUENCE [LARGE SCALE GENOMIC DNA]</scope>
</reference>
<proteinExistence type="predicted"/>
<accession>A0ABN7EAW4</accession>